<accession>A7M6H6</accession>
<reference evidence="1" key="1">
    <citation type="submission" date="2007-02" db="EMBL/GenBank/DDBJ databases">
        <title>Identification of proteins interracted with MdACL5 by Y2H.</title>
        <authorList>
            <person name="He L."/>
            <person name="Ban Y."/>
            <person name="Miyata S."/>
            <person name="Kitashiba H."/>
            <person name="Moriguchi T."/>
        </authorList>
    </citation>
    <scope>NUCLEOTIDE SEQUENCE</scope>
</reference>
<name>A7M6H6_MALDO</name>
<evidence type="ECO:0000313" key="1">
    <source>
        <dbReference type="EMBL" id="BAF75829.1"/>
    </source>
</evidence>
<dbReference type="EMBL" id="AB294186">
    <property type="protein sequence ID" value="BAF75829.1"/>
    <property type="molecule type" value="mRNA"/>
</dbReference>
<proteinExistence type="evidence at transcript level"/>
<protein>
    <submittedName>
        <fullName evidence="1">Uncharacterized protein</fullName>
    </submittedName>
</protein>
<dbReference type="AlphaFoldDB" id="A7M6H6"/>
<organism evidence="1">
    <name type="scientific">Malus domestica</name>
    <name type="common">Apple</name>
    <name type="synonym">Pyrus malus</name>
    <dbReference type="NCBI Taxonomy" id="3750"/>
    <lineage>
        <taxon>Eukaryota</taxon>
        <taxon>Viridiplantae</taxon>
        <taxon>Streptophyta</taxon>
        <taxon>Embryophyta</taxon>
        <taxon>Tracheophyta</taxon>
        <taxon>Spermatophyta</taxon>
        <taxon>Magnoliopsida</taxon>
        <taxon>eudicotyledons</taxon>
        <taxon>Gunneridae</taxon>
        <taxon>Pentapetalae</taxon>
        <taxon>rosids</taxon>
        <taxon>fabids</taxon>
        <taxon>Rosales</taxon>
        <taxon>Rosaceae</taxon>
        <taxon>Amygdaloideae</taxon>
        <taxon>Maleae</taxon>
        <taxon>Malus</taxon>
    </lineage>
</organism>
<sequence length="89" mass="9825">MMRLSQTMRLPLTSRSMSLSPLSLRSTLTRRQSSTLTPQAALSLVVLMVMQVLLDARLLLTLMVDGEPMVEVLSLERTQPRSTGVAPTL</sequence>